<evidence type="ECO:0000256" key="2">
    <source>
        <dbReference type="ARBA" id="ARBA00022723"/>
    </source>
</evidence>
<dbReference type="GO" id="GO:0030627">
    <property type="term" value="F:pre-mRNA 5'-splice site binding"/>
    <property type="evidence" value="ECO:0007669"/>
    <property type="project" value="InterPro"/>
</dbReference>
<dbReference type="SMART" id="SM00451">
    <property type="entry name" value="ZnF_U1"/>
    <property type="match status" value="1"/>
</dbReference>
<dbReference type="InterPro" id="IPR036236">
    <property type="entry name" value="Znf_C2H2_sf"/>
</dbReference>
<sequence length="187" mass="21298">MGRFYCDYCDIFLTHDNREGRRQHCQGRKHLENVYSYYNQLGLASQQELSRMMMEKMQDQPVDFDPYSYQTPSAAASSQGQTVQTGDASPAAQYYPESYMDSRSSLVQKPSKPNVQYQLGIPHISIFLIVMAYMMKSVGRRPLLYKRVPLFEGGALVREKRGLGSPSIKFVLSAFFLTITASIFCSL</sequence>
<dbReference type="PANTHER" id="PTHR31148:SF1">
    <property type="entry name" value="U1 SMALL NUCLEAR RIBONUCLEOPROTEIN C"/>
    <property type="match status" value="1"/>
</dbReference>
<gene>
    <name evidence="9" type="ORF">LSP00402_LOCUS15083</name>
</gene>
<dbReference type="Gene3D" id="3.30.160.60">
    <property type="entry name" value="Classic Zinc Finger"/>
    <property type="match status" value="1"/>
</dbReference>
<proteinExistence type="predicted"/>
<dbReference type="SUPFAM" id="SSF57667">
    <property type="entry name" value="beta-beta-alpha zinc fingers"/>
    <property type="match status" value="1"/>
</dbReference>
<dbReference type="InterPro" id="IPR003604">
    <property type="entry name" value="Matrin/U1-like-C_Znf_C2H2"/>
</dbReference>
<evidence type="ECO:0000256" key="3">
    <source>
        <dbReference type="ARBA" id="ARBA00022771"/>
    </source>
</evidence>
<evidence type="ECO:0000256" key="6">
    <source>
        <dbReference type="ARBA" id="ARBA00023242"/>
    </source>
</evidence>
<keyword evidence="2" id="KW-0479">Metal-binding</keyword>
<dbReference type="GO" id="GO:0000395">
    <property type="term" value="P:mRNA 5'-splice site recognition"/>
    <property type="evidence" value="ECO:0007669"/>
    <property type="project" value="InterPro"/>
</dbReference>
<evidence type="ECO:0000313" key="9">
    <source>
        <dbReference type="EMBL" id="CAD9771093.1"/>
    </source>
</evidence>
<dbReference type="InterPro" id="IPR013085">
    <property type="entry name" value="U1-CZ_Znf_C2H2"/>
</dbReference>
<dbReference type="GO" id="GO:0008270">
    <property type="term" value="F:zinc ion binding"/>
    <property type="evidence" value="ECO:0007669"/>
    <property type="project" value="UniProtKB-KW"/>
</dbReference>
<evidence type="ECO:0000256" key="7">
    <source>
        <dbReference type="ARBA" id="ARBA00023274"/>
    </source>
</evidence>
<evidence type="ECO:0000256" key="1">
    <source>
        <dbReference type="ARBA" id="ARBA00004123"/>
    </source>
</evidence>
<dbReference type="AlphaFoldDB" id="A0A7S2TVJ7"/>
<dbReference type="PANTHER" id="PTHR31148">
    <property type="entry name" value="U1 SMALL NUCLEAR RIBONUCLEOPROTEIN C"/>
    <property type="match status" value="1"/>
</dbReference>
<dbReference type="InterPro" id="IPR017340">
    <property type="entry name" value="U1_snRNP-C"/>
</dbReference>
<comment type="subcellular location">
    <subcellularLocation>
        <location evidence="1">Nucleus</location>
    </subcellularLocation>
</comment>
<evidence type="ECO:0000259" key="8">
    <source>
        <dbReference type="PROSITE" id="PS50171"/>
    </source>
</evidence>
<keyword evidence="6" id="KW-0539">Nucleus</keyword>
<feature type="domain" description="Matrin-type" evidence="8">
    <location>
        <begin position="4"/>
        <end position="36"/>
    </location>
</feature>
<evidence type="ECO:0000256" key="5">
    <source>
        <dbReference type="ARBA" id="ARBA00022884"/>
    </source>
</evidence>
<dbReference type="Pfam" id="PF06220">
    <property type="entry name" value="zf-U1"/>
    <property type="match status" value="1"/>
</dbReference>
<dbReference type="GO" id="GO:0005685">
    <property type="term" value="C:U1 snRNP"/>
    <property type="evidence" value="ECO:0007669"/>
    <property type="project" value="InterPro"/>
</dbReference>
<keyword evidence="3" id="KW-0863">Zinc-finger</keyword>
<dbReference type="InterPro" id="IPR000690">
    <property type="entry name" value="Matrin/U1-C_Znf_C2H2"/>
</dbReference>
<reference evidence="9" key="1">
    <citation type="submission" date="2021-01" db="EMBL/GenBank/DDBJ databases">
        <authorList>
            <person name="Corre E."/>
            <person name="Pelletier E."/>
            <person name="Niang G."/>
            <person name="Scheremetjew M."/>
            <person name="Finn R."/>
            <person name="Kale V."/>
            <person name="Holt S."/>
            <person name="Cochrane G."/>
            <person name="Meng A."/>
            <person name="Brown T."/>
            <person name="Cohen L."/>
        </authorList>
    </citation>
    <scope>NUCLEOTIDE SEQUENCE</scope>
    <source>
        <strain evidence="9">CCMP622</strain>
    </source>
</reference>
<organism evidence="9">
    <name type="scientific">Lotharella oceanica</name>
    <dbReference type="NCBI Taxonomy" id="641309"/>
    <lineage>
        <taxon>Eukaryota</taxon>
        <taxon>Sar</taxon>
        <taxon>Rhizaria</taxon>
        <taxon>Cercozoa</taxon>
        <taxon>Chlorarachniophyceae</taxon>
        <taxon>Lotharella</taxon>
    </lineage>
</organism>
<keyword evidence="7" id="KW-0687">Ribonucleoprotein</keyword>
<keyword evidence="4" id="KW-0862">Zinc</keyword>
<dbReference type="PROSITE" id="PS50171">
    <property type="entry name" value="ZF_MATRIN"/>
    <property type="match status" value="1"/>
</dbReference>
<name>A0A7S2TVJ7_9EUKA</name>
<protein>
    <recommendedName>
        <fullName evidence="8">Matrin-type domain-containing protein</fullName>
    </recommendedName>
</protein>
<dbReference type="EMBL" id="HBHP01024290">
    <property type="protein sequence ID" value="CAD9771093.1"/>
    <property type="molecule type" value="Transcribed_RNA"/>
</dbReference>
<evidence type="ECO:0000256" key="4">
    <source>
        <dbReference type="ARBA" id="ARBA00022833"/>
    </source>
</evidence>
<accession>A0A7S2TVJ7</accession>
<keyword evidence="5" id="KW-0694">RNA-binding</keyword>